<dbReference type="InterPro" id="IPR050464">
    <property type="entry name" value="Zeta_carotene_desat/Oxidored"/>
</dbReference>
<comment type="cofactor">
    <cofactor evidence="11">
        <name>FAD</name>
        <dbReference type="ChEBI" id="CHEBI:57692"/>
    </cofactor>
    <text evidence="11">Binds 1 FAD per subunit.</text>
</comment>
<dbReference type="eggNOG" id="KOG1276">
    <property type="taxonomic scope" value="Eukaryota"/>
</dbReference>
<dbReference type="GO" id="GO:0006782">
    <property type="term" value="P:protoporphyrinogen IX biosynthetic process"/>
    <property type="evidence" value="ECO:0007669"/>
    <property type="project" value="UniProtKB-UniRule"/>
</dbReference>
<dbReference type="KEGG" id="tpf:TPHA_0C04340"/>
<name>G8BQS2_TETPH</name>
<evidence type="ECO:0000256" key="3">
    <source>
        <dbReference type="ARBA" id="ARBA00010551"/>
    </source>
</evidence>
<reference evidence="13 14" key="1">
    <citation type="journal article" date="2011" name="Proc. Natl. Acad. Sci. U.S.A.">
        <title>Evolutionary erosion of yeast sex chromosomes by mating-type switching accidents.</title>
        <authorList>
            <person name="Gordon J.L."/>
            <person name="Armisen D."/>
            <person name="Proux-Wera E."/>
            <person name="Oheigeartaigh S.S."/>
            <person name="Byrne K.P."/>
            <person name="Wolfe K.H."/>
        </authorList>
    </citation>
    <scope>NUCLEOTIDE SEQUENCE [LARGE SCALE GENOMIC DNA]</scope>
    <source>
        <strain evidence="14">ATCC 24235 / CBS 4417 / NBRC 1672 / NRRL Y-8282 / UCD 70-5</strain>
    </source>
</reference>
<dbReference type="OMA" id="EHNQAVQ"/>
<dbReference type="NCBIfam" id="TIGR00562">
    <property type="entry name" value="proto_IX_ox"/>
    <property type="match status" value="1"/>
</dbReference>
<dbReference type="RefSeq" id="XP_003685018.1">
    <property type="nucleotide sequence ID" value="XM_003684970.1"/>
</dbReference>
<keyword evidence="14" id="KW-1185">Reference proteome</keyword>
<keyword evidence="6 11" id="KW-0274">FAD</keyword>
<dbReference type="GO" id="GO:0004729">
    <property type="term" value="F:oxygen-dependent protoporphyrinogen oxidase activity"/>
    <property type="evidence" value="ECO:0007669"/>
    <property type="project" value="UniProtKB-UniRule"/>
</dbReference>
<gene>
    <name evidence="13" type="primary">TPHA0C04340</name>
    <name evidence="13" type="ordered locus">TPHA_0C04340</name>
</gene>
<dbReference type="EC" id="1.3.3.4" evidence="4 11"/>
<organism evidence="13 14">
    <name type="scientific">Tetrapisispora phaffii (strain ATCC 24235 / CBS 4417 / NBRC 1672 / NRRL Y-8282 / UCD 70-5)</name>
    <name type="common">Yeast</name>
    <name type="synonym">Fabospora phaffii</name>
    <dbReference type="NCBI Taxonomy" id="1071381"/>
    <lineage>
        <taxon>Eukaryota</taxon>
        <taxon>Fungi</taxon>
        <taxon>Dikarya</taxon>
        <taxon>Ascomycota</taxon>
        <taxon>Saccharomycotina</taxon>
        <taxon>Saccharomycetes</taxon>
        <taxon>Saccharomycetales</taxon>
        <taxon>Saccharomycetaceae</taxon>
        <taxon>Tetrapisispora</taxon>
    </lineage>
</organism>
<keyword evidence="9 11" id="KW-0627">Porphyrin biosynthesis</keyword>
<keyword evidence="8 11" id="KW-0350">Heme biosynthesis</keyword>
<evidence type="ECO:0000256" key="11">
    <source>
        <dbReference type="RuleBase" id="RU367069"/>
    </source>
</evidence>
<comment type="similarity">
    <text evidence="3 11">Belongs to the protoporphyrinogen/coproporphyrinogen oxidase family. Protoporphyrinogen oxidase subfamily.</text>
</comment>
<evidence type="ECO:0000259" key="12">
    <source>
        <dbReference type="Pfam" id="PF01593"/>
    </source>
</evidence>
<evidence type="ECO:0000256" key="7">
    <source>
        <dbReference type="ARBA" id="ARBA00023002"/>
    </source>
</evidence>
<evidence type="ECO:0000256" key="2">
    <source>
        <dbReference type="ARBA" id="ARBA00005073"/>
    </source>
</evidence>
<dbReference type="SUPFAM" id="SSF54373">
    <property type="entry name" value="FAD-linked reductases, C-terminal domain"/>
    <property type="match status" value="1"/>
</dbReference>
<dbReference type="STRING" id="1071381.G8BQS2"/>
<evidence type="ECO:0000256" key="4">
    <source>
        <dbReference type="ARBA" id="ARBA00012867"/>
    </source>
</evidence>
<evidence type="ECO:0000256" key="8">
    <source>
        <dbReference type="ARBA" id="ARBA00023133"/>
    </source>
</evidence>
<evidence type="ECO:0000313" key="13">
    <source>
        <dbReference type="EMBL" id="CCE62584.1"/>
    </source>
</evidence>
<evidence type="ECO:0000256" key="10">
    <source>
        <dbReference type="ARBA" id="ARBA00047554"/>
    </source>
</evidence>
<evidence type="ECO:0000313" key="14">
    <source>
        <dbReference type="Proteomes" id="UP000005666"/>
    </source>
</evidence>
<comment type="catalytic activity">
    <reaction evidence="10 11">
        <text>protoporphyrinogen IX + 3 O2 = protoporphyrin IX + 3 H2O2</text>
        <dbReference type="Rhea" id="RHEA:25576"/>
        <dbReference type="ChEBI" id="CHEBI:15379"/>
        <dbReference type="ChEBI" id="CHEBI:16240"/>
        <dbReference type="ChEBI" id="CHEBI:57306"/>
        <dbReference type="ChEBI" id="CHEBI:57307"/>
        <dbReference type="EC" id="1.3.3.4"/>
    </reaction>
</comment>
<keyword evidence="5 11" id="KW-0285">Flavoprotein</keyword>
<evidence type="ECO:0000256" key="1">
    <source>
        <dbReference type="ARBA" id="ARBA00002600"/>
    </source>
</evidence>
<dbReference type="InterPro" id="IPR004572">
    <property type="entry name" value="Protoporphyrinogen_oxidase"/>
</dbReference>
<evidence type="ECO:0000256" key="5">
    <source>
        <dbReference type="ARBA" id="ARBA00022630"/>
    </source>
</evidence>
<dbReference type="Gene3D" id="3.50.50.60">
    <property type="entry name" value="FAD/NAD(P)-binding domain"/>
    <property type="match status" value="1"/>
</dbReference>
<comment type="pathway">
    <text evidence="2 11">Porphyrin-containing compound metabolism; protoporphyrin-IX biosynthesis; protoporphyrin-IX from protoporphyrinogen-IX: step 1/1.</text>
</comment>
<comment type="subcellular location">
    <subcellularLocation>
        <location evidence="11">Mitochondrion inner membrane</location>
    </subcellularLocation>
</comment>
<dbReference type="Proteomes" id="UP000005666">
    <property type="component" value="Chromosome 3"/>
</dbReference>
<dbReference type="EMBL" id="HE612858">
    <property type="protein sequence ID" value="CCE62584.1"/>
    <property type="molecule type" value="Genomic_DNA"/>
</dbReference>
<comment type="function">
    <text evidence="1 11">Catalyzes the 6-electron oxidation of protoporphyrinogen-IX to form protoporphyrin-IX.</text>
</comment>
<evidence type="ECO:0000256" key="6">
    <source>
        <dbReference type="ARBA" id="ARBA00022827"/>
    </source>
</evidence>
<proteinExistence type="inferred from homology"/>
<dbReference type="Pfam" id="PF01593">
    <property type="entry name" value="Amino_oxidase"/>
    <property type="match status" value="1"/>
</dbReference>
<dbReference type="InterPro" id="IPR036188">
    <property type="entry name" value="FAD/NAD-bd_sf"/>
</dbReference>
<feature type="domain" description="Amine oxidase" evidence="12">
    <location>
        <begin position="23"/>
        <end position="354"/>
    </location>
</feature>
<dbReference type="InterPro" id="IPR002937">
    <property type="entry name" value="Amino_oxidase"/>
</dbReference>
<dbReference type="AlphaFoldDB" id="G8BQS2"/>
<dbReference type="GeneID" id="11535213"/>
<dbReference type="PANTHER" id="PTHR42923">
    <property type="entry name" value="PROTOPORPHYRINOGEN OXIDASE"/>
    <property type="match status" value="1"/>
</dbReference>
<dbReference type="HOGENOM" id="CLU_009629_1_2_1"/>
<dbReference type="UniPathway" id="UPA00251">
    <property type="reaction ID" value="UER00324"/>
</dbReference>
<dbReference type="OrthoDB" id="438553at2759"/>
<dbReference type="GO" id="GO:0005743">
    <property type="term" value="C:mitochondrial inner membrane"/>
    <property type="evidence" value="ECO:0007669"/>
    <property type="project" value="UniProtKB-SubCell"/>
</dbReference>
<dbReference type="PANTHER" id="PTHR42923:SF3">
    <property type="entry name" value="PROTOPORPHYRINOGEN OXIDASE"/>
    <property type="match status" value="1"/>
</dbReference>
<protein>
    <recommendedName>
        <fullName evidence="4 11">Protoporphyrinogen oxidase</fullName>
        <ecNumber evidence="4 11">1.3.3.4</ecNumber>
    </recommendedName>
</protein>
<accession>G8BQS2</accession>
<sequence length="538" mass="61137">MALANFTKLKSNSSIAVVGSGVSGLTFTYFLNKLRPDLKITILDEQKKNGGWLYSYKFQDSNDNNKDVMLEKGPRTLRGKSLGTAIIIDIIKKLEQFEKVQTISPLSDANKKFLLDVNNNLVKVPNKILSFDSINLLFFNSLGKNIFTSIIGEPFRSKKILSKNDDETVSSFLNRRFGKSNSVSNNLMSAIYHGIYADDLNRMSLKKQIQHCSMLERTYGSIIKSLFSSDSSSNAVQEQTELTRYDQHFNNKNSEIFKLNKQLEKFPMLGITGGLQSFPNMISNYLVNKCLPNVKIIREARVDNIEDSKDKVILNFDDEKNKPMEFDHVRVTSNPMKLKSFFKGSKEIEEKLRNYNSVTTLLVNYYLPNKDVIKSRYHSFGYLVPQANENKNSLLGVIFDSVIEKNFQSLEKGKNIVPNEYTKLTLMMGGHYLEKKNYTETQINDSQYWISNAKDCLSKHLGIDKQDLDNGHFEFTVAKNGIPQYFVGYMEWANDFEKLISDTYNNKVSLGGMGFSRGPGVPDVVVDSLDNAIKLSGK</sequence>
<keyword evidence="7 11" id="KW-0560">Oxidoreductase</keyword>
<dbReference type="SUPFAM" id="SSF51905">
    <property type="entry name" value="FAD/NAD(P)-binding domain"/>
    <property type="match status" value="1"/>
</dbReference>
<evidence type="ECO:0000256" key="9">
    <source>
        <dbReference type="ARBA" id="ARBA00023244"/>
    </source>
</evidence>